<dbReference type="RefSeq" id="WP_011867577.1">
    <property type="nucleotide sequence ID" value="NC_009092.1"/>
</dbReference>
<dbReference type="eggNOG" id="ENOG5033HTK">
    <property type="taxonomic scope" value="Bacteria"/>
</dbReference>
<gene>
    <name evidence="2" type="ordered locus">Shew_3783</name>
</gene>
<evidence type="ECO:0000313" key="2">
    <source>
        <dbReference type="EMBL" id="ABO25649.1"/>
    </source>
</evidence>
<name>A3QJK1_SHELP</name>
<dbReference type="STRING" id="323850.Shew_3783"/>
<dbReference type="Proteomes" id="UP000001558">
    <property type="component" value="Chromosome"/>
</dbReference>
<organism evidence="2 3">
    <name type="scientific">Shewanella loihica (strain ATCC BAA-1088 / PV-4)</name>
    <dbReference type="NCBI Taxonomy" id="323850"/>
    <lineage>
        <taxon>Bacteria</taxon>
        <taxon>Pseudomonadati</taxon>
        <taxon>Pseudomonadota</taxon>
        <taxon>Gammaproteobacteria</taxon>
        <taxon>Alteromonadales</taxon>
        <taxon>Shewanellaceae</taxon>
        <taxon>Shewanella</taxon>
    </lineage>
</organism>
<evidence type="ECO:0000256" key="1">
    <source>
        <dbReference type="SAM" id="Phobius"/>
    </source>
</evidence>
<sequence length="82" mass="9658">MDKQQVVMIVMLVLVVATSLSELYKYRLRQERRRPTGGDTDEMSRLRQENQRLAERVSVLERIVTDSDYQLKQEFAELNRGA</sequence>
<dbReference type="AlphaFoldDB" id="A3QJK1"/>
<keyword evidence="3" id="KW-1185">Reference proteome</keyword>
<keyword evidence="1" id="KW-0812">Transmembrane</keyword>
<accession>A3QJK1</accession>
<evidence type="ECO:0008006" key="4">
    <source>
        <dbReference type="Google" id="ProtNLM"/>
    </source>
</evidence>
<keyword evidence="1" id="KW-1133">Transmembrane helix</keyword>
<keyword evidence="1" id="KW-0472">Membrane</keyword>
<protein>
    <recommendedName>
        <fullName evidence="4">Phage shock protein B</fullName>
    </recommendedName>
</protein>
<feature type="transmembrane region" description="Helical" evidence="1">
    <location>
        <begin position="6"/>
        <end position="24"/>
    </location>
</feature>
<dbReference type="EMBL" id="CP000606">
    <property type="protein sequence ID" value="ABO25649.1"/>
    <property type="molecule type" value="Genomic_DNA"/>
</dbReference>
<dbReference type="OrthoDB" id="6268604at2"/>
<proteinExistence type="predicted"/>
<dbReference type="KEGG" id="slo:Shew_3783"/>
<reference evidence="2 3" key="1">
    <citation type="submission" date="2007-03" db="EMBL/GenBank/DDBJ databases">
        <title>Complete sequence of Shewanella loihica PV-4.</title>
        <authorList>
            <consortium name="US DOE Joint Genome Institute"/>
            <person name="Copeland A."/>
            <person name="Lucas S."/>
            <person name="Lapidus A."/>
            <person name="Barry K."/>
            <person name="Detter J.C."/>
            <person name="Glavina del Rio T."/>
            <person name="Hammon N."/>
            <person name="Israni S."/>
            <person name="Dalin E."/>
            <person name="Tice H."/>
            <person name="Pitluck S."/>
            <person name="Chain P."/>
            <person name="Malfatti S."/>
            <person name="Shin M."/>
            <person name="Vergez L."/>
            <person name="Schmutz J."/>
            <person name="Larimer F."/>
            <person name="Land M."/>
            <person name="Hauser L."/>
            <person name="Kyrpides N."/>
            <person name="Mikhailova N."/>
            <person name="Romine M.F."/>
            <person name="Serres G."/>
            <person name="Fredrickson J."/>
            <person name="Tiedje J."/>
            <person name="Richardson P."/>
        </authorList>
    </citation>
    <scope>NUCLEOTIDE SEQUENCE [LARGE SCALE GENOMIC DNA]</scope>
    <source>
        <strain evidence="3">ATCC BAA-1088 / PV-4</strain>
    </source>
</reference>
<evidence type="ECO:0000313" key="3">
    <source>
        <dbReference type="Proteomes" id="UP000001558"/>
    </source>
</evidence>
<dbReference type="HOGENOM" id="CLU_190005_0_0_6"/>